<organism evidence="1 2">
    <name type="scientific">Pelagibaculum spongiae</name>
    <dbReference type="NCBI Taxonomy" id="2080658"/>
    <lineage>
        <taxon>Bacteria</taxon>
        <taxon>Pseudomonadati</taxon>
        <taxon>Pseudomonadota</taxon>
        <taxon>Gammaproteobacteria</taxon>
        <taxon>Oceanospirillales</taxon>
        <taxon>Pelagibaculum</taxon>
    </lineage>
</organism>
<accession>A0A2V1GZG9</accession>
<keyword evidence="2" id="KW-1185">Reference proteome</keyword>
<evidence type="ECO:0000313" key="2">
    <source>
        <dbReference type="Proteomes" id="UP000244906"/>
    </source>
</evidence>
<protein>
    <submittedName>
        <fullName evidence="1">Uncharacterized protein</fullName>
    </submittedName>
</protein>
<gene>
    <name evidence="1" type="ORF">DC094_05415</name>
</gene>
<name>A0A2V1GZG9_9GAMM</name>
<dbReference type="RefSeq" id="WP_116686030.1">
    <property type="nucleotide sequence ID" value="NZ_CAWNYD010000001.1"/>
</dbReference>
<evidence type="ECO:0000313" key="1">
    <source>
        <dbReference type="EMBL" id="PVZ72444.1"/>
    </source>
</evidence>
<comment type="caution">
    <text evidence="1">The sequence shown here is derived from an EMBL/GenBank/DDBJ whole genome shotgun (WGS) entry which is preliminary data.</text>
</comment>
<proteinExistence type="predicted"/>
<dbReference type="EMBL" id="QDDL01000001">
    <property type="protein sequence ID" value="PVZ72444.1"/>
    <property type="molecule type" value="Genomic_DNA"/>
</dbReference>
<dbReference type="AlphaFoldDB" id="A0A2V1GZG9"/>
<reference evidence="1 2" key="1">
    <citation type="submission" date="2018-04" db="EMBL/GenBank/DDBJ databases">
        <title>Thalassorhabdus spongiae gen. nov., sp. nov., isolated from a marine sponge in South-West Iceland.</title>
        <authorList>
            <person name="Knobloch S."/>
            <person name="Daussin A."/>
            <person name="Johannsson R."/>
            <person name="Marteinsson V.T."/>
        </authorList>
    </citation>
    <scope>NUCLEOTIDE SEQUENCE [LARGE SCALE GENOMIC DNA]</scope>
    <source>
        <strain evidence="1 2">Hp12</strain>
    </source>
</reference>
<sequence length="182" mass="20939">MKLLNTRLAGVLSAGSLLIKSDRLHLSKQRTFFKHYSLSNKRWLKTILLLSGLFAGSFHLAEFYFSQQGVKLIKGDLAAGQYQIINSGQGDFLTEVSKGDYQLGFDDNFGKAVIYEKNYITLLDFEADNLIDFFTVEMNFRVLYQSGDTLLQQVRFQPFANETIEKQVIAYTRWPERVGIEW</sequence>
<dbReference type="Proteomes" id="UP000244906">
    <property type="component" value="Unassembled WGS sequence"/>
</dbReference>